<proteinExistence type="predicted"/>
<sequence length="179" mass="19938">MSSPDMLPKISGYEARELLRVGKPLHGYYIVGLLLLEENDTGYPVTIDHCWIDELTAISISFECPVRLLNSHFVRCQFTFVYFLQGLVIESCLFEQSLDFQAGGHNKPGFPVRLLGNTFNGFVNFFDCWYEADVQVEANTFQAGTNLLGAPATIPVTIDGIVLIQHNTGDLARNDEGSE</sequence>
<organism evidence="1 2">
    <name type="scientific">Hymenobacter aquaticus</name>
    <dbReference type="NCBI Taxonomy" id="1867101"/>
    <lineage>
        <taxon>Bacteria</taxon>
        <taxon>Pseudomonadati</taxon>
        <taxon>Bacteroidota</taxon>
        <taxon>Cytophagia</taxon>
        <taxon>Cytophagales</taxon>
        <taxon>Hymenobacteraceae</taxon>
        <taxon>Hymenobacter</taxon>
    </lineage>
</organism>
<gene>
    <name evidence="1" type="ORF">E5K00_16525</name>
</gene>
<evidence type="ECO:0000313" key="1">
    <source>
        <dbReference type="EMBL" id="TGE21868.1"/>
    </source>
</evidence>
<comment type="caution">
    <text evidence="1">The sequence shown here is derived from an EMBL/GenBank/DDBJ whole genome shotgun (WGS) entry which is preliminary data.</text>
</comment>
<dbReference type="OrthoDB" id="1097343at2"/>
<dbReference type="RefSeq" id="WP_135464413.1">
    <property type="nucleotide sequence ID" value="NZ_SRLC01000002.1"/>
</dbReference>
<keyword evidence="2" id="KW-1185">Reference proteome</keyword>
<dbReference type="EMBL" id="SRLC01000002">
    <property type="protein sequence ID" value="TGE21868.1"/>
    <property type="molecule type" value="Genomic_DNA"/>
</dbReference>
<evidence type="ECO:0000313" key="2">
    <source>
        <dbReference type="Proteomes" id="UP000297549"/>
    </source>
</evidence>
<evidence type="ECO:0008006" key="3">
    <source>
        <dbReference type="Google" id="ProtNLM"/>
    </source>
</evidence>
<reference evidence="1 2" key="1">
    <citation type="submission" date="2019-04" db="EMBL/GenBank/DDBJ databases">
        <authorList>
            <person name="Feng G."/>
            <person name="Zhang J."/>
            <person name="Zhu H."/>
        </authorList>
    </citation>
    <scope>NUCLEOTIDE SEQUENCE [LARGE SCALE GENOMIC DNA]</scope>
    <source>
        <strain evidence="1 2">JCM 31653</strain>
    </source>
</reference>
<accession>A0A4Z0PVV4</accession>
<name>A0A4Z0PVV4_9BACT</name>
<protein>
    <recommendedName>
        <fullName evidence="3">Right-handed parallel beta-helix repeat-containing protein</fullName>
    </recommendedName>
</protein>
<dbReference type="AlphaFoldDB" id="A0A4Z0PVV4"/>
<dbReference type="Proteomes" id="UP000297549">
    <property type="component" value="Unassembled WGS sequence"/>
</dbReference>